<feature type="transmembrane region" description="Helical" evidence="2">
    <location>
        <begin position="176"/>
        <end position="197"/>
    </location>
</feature>
<evidence type="ECO:0008006" key="5">
    <source>
        <dbReference type="Google" id="ProtNLM"/>
    </source>
</evidence>
<organism evidence="3 4">
    <name type="scientific">Laetiporus sulphureus 93-53</name>
    <dbReference type="NCBI Taxonomy" id="1314785"/>
    <lineage>
        <taxon>Eukaryota</taxon>
        <taxon>Fungi</taxon>
        <taxon>Dikarya</taxon>
        <taxon>Basidiomycota</taxon>
        <taxon>Agaricomycotina</taxon>
        <taxon>Agaricomycetes</taxon>
        <taxon>Polyporales</taxon>
        <taxon>Laetiporus</taxon>
    </lineage>
</organism>
<sequence>MLHSILDEQVSVQDPESSVVAEAITHPNFRVVSIFVLGWVFQYSTYHITRSALLREFFRRVSRLLRLNGHPQVASDVEASVNNDQAPRQATGVNVSITQQEANDSAFVFVLNLCFIFASSANFCSLLDMGTTHSGAIACTFVIAWGSMASHSIRIAGLLMLSWQLKRFGVKRWESYAFWLGLFAALGLVFGLNATGTGTTQYRTVGSTGTSICYRQYFFPLSLSLSATLIVLELYAVIRMVSMGHILSSRLHMRFRDRLNIHVARGASLLVLDIFTIVPSAKWVNTLAEFVPFSLGALLVIACFNYPNRAAFYDGNCASPDQIYVDHPVIDIKGLSEPRRTSLLSSDPFILHFLESPSSTKDPARPHENRVSRAATENIVRITAEHEEVGELPTSAPAEVTDVPLRPPPRSQKILPSQVQYAEQLEREEKAAAAVSATLPLGPIVRPPRQRPNIFVVTNKDSQPEKARDSQSTILGSDIIRVSTSARSKKRSQREPKLRSPESLAPSAFTFTSRHDSAATTRTALPSTSLSSPFTEASADGFRRDSAVSPDESTRGYPWRMWSGLSNTSARTATREEAGSSPIHLPTPSSARVRSKRFTFGQLPPSSTKRSKTSSSSSQRGDIVAVPPPTVSRPVSSGRRFGPSLPYTPYPASPRVYPHSLSVSPGVGRSATMPGARPRPPPITIPPPPRMALCQPTDTPSSPMLQE</sequence>
<dbReference type="EMBL" id="KV427629">
    <property type="protein sequence ID" value="KZT05504.1"/>
    <property type="molecule type" value="Genomic_DNA"/>
</dbReference>
<dbReference type="AlphaFoldDB" id="A0A165DRW5"/>
<accession>A0A165DRW5</accession>
<dbReference type="STRING" id="1314785.A0A165DRW5"/>
<feature type="compositionally biased region" description="Polar residues" evidence="1">
    <location>
        <begin position="518"/>
        <end position="535"/>
    </location>
</feature>
<evidence type="ECO:0000313" key="3">
    <source>
        <dbReference type="EMBL" id="KZT05504.1"/>
    </source>
</evidence>
<reference evidence="3 4" key="1">
    <citation type="journal article" date="2016" name="Mol. Biol. Evol.">
        <title>Comparative Genomics of Early-Diverging Mushroom-Forming Fungi Provides Insights into the Origins of Lignocellulose Decay Capabilities.</title>
        <authorList>
            <person name="Nagy L.G."/>
            <person name="Riley R."/>
            <person name="Tritt A."/>
            <person name="Adam C."/>
            <person name="Daum C."/>
            <person name="Floudas D."/>
            <person name="Sun H."/>
            <person name="Yadav J.S."/>
            <person name="Pangilinan J."/>
            <person name="Larsson K.H."/>
            <person name="Matsuura K."/>
            <person name="Barry K."/>
            <person name="Labutti K."/>
            <person name="Kuo R."/>
            <person name="Ohm R.A."/>
            <person name="Bhattacharya S.S."/>
            <person name="Shirouzu T."/>
            <person name="Yoshinaga Y."/>
            <person name="Martin F.M."/>
            <person name="Grigoriev I.V."/>
            <person name="Hibbett D.S."/>
        </authorList>
    </citation>
    <scope>NUCLEOTIDE SEQUENCE [LARGE SCALE GENOMIC DNA]</scope>
    <source>
        <strain evidence="3 4">93-53</strain>
    </source>
</reference>
<evidence type="ECO:0000256" key="2">
    <source>
        <dbReference type="SAM" id="Phobius"/>
    </source>
</evidence>
<feature type="region of interest" description="Disordered" evidence="1">
    <location>
        <begin position="455"/>
        <end position="707"/>
    </location>
</feature>
<keyword evidence="2" id="KW-0812">Transmembrane</keyword>
<keyword evidence="2" id="KW-1133">Transmembrane helix</keyword>
<dbReference type="OrthoDB" id="3351491at2759"/>
<name>A0A165DRW5_9APHY</name>
<proteinExistence type="predicted"/>
<feature type="transmembrane region" description="Helical" evidence="2">
    <location>
        <begin position="259"/>
        <end position="278"/>
    </location>
</feature>
<evidence type="ECO:0000256" key="1">
    <source>
        <dbReference type="SAM" id="MobiDB-lite"/>
    </source>
</evidence>
<feature type="transmembrane region" description="Helical" evidence="2">
    <location>
        <begin position="217"/>
        <end position="238"/>
    </location>
</feature>
<protein>
    <recommendedName>
        <fullName evidence="5">Transmembrane protein</fullName>
    </recommendedName>
</protein>
<evidence type="ECO:0000313" key="4">
    <source>
        <dbReference type="Proteomes" id="UP000076871"/>
    </source>
</evidence>
<feature type="compositionally biased region" description="Pro residues" evidence="1">
    <location>
        <begin position="677"/>
        <end position="690"/>
    </location>
</feature>
<keyword evidence="2" id="KW-0472">Membrane</keyword>
<keyword evidence="4" id="KW-1185">Reference proteome</keyword>
<feature type="compositionally biased region" description="Polar residues" evidence="1">
    <location>
        <begin position="696"/>
        <end position="707"/>
    </location>
</feature>
<feature type="transmembrane region" description="Helical" evidence="2">
    <location>
        <begin position="135"/>
        <end position="156"/>
    </location>
</feature>
<dbReference type="InParanoid" id="A0A165DRW5"/>
<dbReference type="GeneID" id="63829714"/>
<dbReference type="Proteomes" id="UP000076871">
    <property type="component" value="Unassembled WGS sequence"/>
</dbReference>
<gene>
    <name evidence="3" type="ORF">LAESUDRAFT_760062</name>
</gene>
<feature type="transmembrane region" description="Helical" evidence="2">
    <location>
        <begin position="106"/>
        <end position="123"/>
    </location>
</feature>
<dbReference type="RefSeq" id="XP_040763244.1">
    <property type="nucleotide sequence ID" value="XM_040912686.1"/>
</dbReference>